<name>A0A8S4A0E3_9EUPU</name>
<dbReference type="FunFam" id="3.40.50.300:FF:000586">
    <property type="entry name" value="Rab family GTPase"/>
    <property type="match status" value="1"/>
</dbReference>
<sequence length="209" mass="23341">MDQYLLKIVIIGNSRVGKTSLLTRYIDDRFTENHNTTIGVDFMVKDLVQEGKIAKLQLWDTAGQERFRNIVSLFYRGAEGLVVVFDVTDGESFKKVPFWLEEAMTQNEADCIAILVGNKTDMPNRAVDKETAQAFADQHGIQYIETSAKSAANVHELFDAMAEAILKRKTELGLPPLVTNSMEQSFIIQSTDVSQASWCGWGSGYCSSE</sequence>
<dbReference type="SMART" id="SM00175">
    <property type="entry name" value="RAB"/>
    <property type="match status" value="1"/>
</dbReference>
<dbReference type="GO" id="GO:0012505">
    <property type="term" value="C:endomembrane system"/>
    <property type="evidence" value="ECO:0007669"/>
    <property type="project" value="UniProtKB-SubCell"/>
</dbReference>
<dbReference type="PANTHER" id="PTHR47977">
    <property type="entry name" value="RAS-RELATED PROTEIN RAB"/>
    <property type="match status" value="1"/>
</dbReference>
<organism evidence="5 6">
    <name type="scientific">Candidula unifasciata</name>
    <dbReference type="NCBI Taxonomy" id="100452"/>
    <lineage>
        <taxon>Eukaryota</taxon>
        <taxon>Metazoa</taxon>
        <taxon>Spiralia</taxon>
        <taxon>Lophotrochozoa</taxon>
        <taxon>Mollusca</taxon>
        <taxon>Gastropoda</taxon>
        <taxon>Heterobranchia</taxon>
        <taxon>Euthyneura</taxon>
        <taxon>Panpulmonata</taxon>
        <taxon>Eupulmonata</taxon>
        <taxon>Stylommatophora</taxon>
        <taxon>Helicina</taxon>
        <taxon>Helicoidea</taxon>
        <taxon>Geomitridae</taxon>
        <taxon>Candidula</taxon>
    </lineage>
</organism>
<dbReference type="PRINTS" id="PR00449">
    <property type="entry name" value="RASTRNSFRMNG"/>
</dbReference>
<dbReference type="InterPro" id="IPR027417">
    <property type="entry name" value="P-loop_NTPase"/>
</dbReference>
<accession>A0A8S4A0E3</accession>
<comment type="subcellular location">
    <subcellularLocation>
        <location evidence="1">Endomembrane system</location>
    </subcellularLocation>
</comment>
<dbReference type="Pfam" id="PF00071">
    <property type="entry name" value="Ras"/>
    <property type="match status" value="1"/>
</dbReference>
<evidence type="ECO:0000256" key="3">
    <source>
        <dbReference type="ARBA" id="ARBA00023134"/>
    </source>
</evidence>
<comment type="caution">
    <text evidence="5">The sequence shown here is derived from an EMBL/GenBank/DDBJ whole genome shotgun (WGS) entry which is preliminary data.</text>
</comment>
<keyword evidence="6" id="KW-1185">Reference proteome</keyword>
<dbReference type="InterPro" id="IPR005225">
    <property type="entry name" value="Small_GTP-bd"/>
</dbReference>
<dbReference type="SMART" id="SM00173">
    <property type="entry name" value="RAS"/>
    <property type="match status" value="1"/>
</dbReference>
<evidence type="ECO:0000256" key="2">
    <source>
        <dbReference type="ARBA" id="ARBA00022741"/>
    </source>
</evidence>
<evidence type="ECO:0000256" key="1">
    <source>
        <dbReference type="ARBA" id="ARBA00004308"/>
    </source>
</evidence>
<protein>
    <submittedName>
        <fullName evidence="5">Uncharacterized protein</fullName>
    </submittedName>
</protein>
<dbReference type="NCBIfam" id="TIGR00231">
    <property type="entry name" value="small_GTP"/>
    <property type="match status" value="1"/>
</dbReference>
<dbReference type="GO" id="GO:0003924">
    <property type="term" value="F:GTPase activity"/>
    <property type="evidence" value="ECO:0007669"/>
    <property type="project" value="InterPro"/>
</dbReference>
<dbReference type="InterPro" id="IPR050227">
    <property type="entry name" value="Rab"/>
</dbReference>
<dbReference type="AlphaFoldDB" id="A0A8S4A0E3"/>
<evidence type="ECO:0000256" key="4">
    <source>
        <dbReference type="ARBA" id="ARBA00023136"/>
    </source>
</evidence>
<dbReference type="SUPFAM" id="SSF52540">
    <property type="entry name" value="P-loop containing nucleoside triphosphate hydrolases"/>
    <property type="match status" value="1"/>
</dbReference>
<dbReference type="PROSITE" id="PS51420">
    <property type="entry name" value="RHO"/>
    <property type="match status" value="1"/>
</dbReference>
<dbReference type="CDD" id="cd00154">
    <property type="entry name" value="Rab"/>
    <property type="match status" value="1"/>
</dbReference>
<dbReference type="PROSITE" id="PS51421">
    <property type="entry name" value="RAS"/>
    <property type="match status" value="1"/>
</dbReference>
<evidence type="ECO:0000313" key="6">
    <source>
        <dbReference type="Proteomes" id="UP000678393"/>
    </source>
</evidence>
<keyword evidence="2" id="KW-0547">Nucleotide-binding</keyword>
<keyword evidence="4" id="KW-0472">Membrane</keyword>
<reference evidence="5" key="1">
    <citation type="submission" date="2021-04" db="EMBL/GenBank/DDBJ databases">
        <authorList>
            <consortium name="Molecular Ecology Group"/>
        </authorList>
    </citation>
    <scope>NUCLEOTIDE SEQUENCE</scope>
</reference>
<dbReference type="InterPro" id="IPR001806">
    <property type="entry name" value="Small_GTPase"/>
</dbReference>
<dbReference type="PROSITE" id="PS51419">
    <property type="entry name" value="RAB"/>
    <property type="match status" value="1"/>
</dbReference>
<dbReference type="Gene3D" id="3.40.50.300">
    <property type="entry name" value="P-loop containing nucleotide triphosphate hydrolases"/>
    <property type="match status" value="1"/>
</dbReference>
<gene>
    <name evidence="5" type="ORF">CUNI_LOCUS17519</name>
</gene>
<dbReference type="Proteomes" id="UP000678393">
    <property type="component" value="Unassembled WGS sequence"/>
</dbReference>
<proteinExistence type="predicted"/>
<evidence type="ECO:0000313" key="5">
    <source>
        <dbReference type="EMBL" id="CAG5131961.1"/>
    </source>
</evidence>
<dbReference type="EMBL" id="CAJHNH020004990">
    <property type="protein sequence ID" value="CAG5131961.1"/>
    <property type="molecule type" value="Genomic_DNA"/>
</dbReference>
<dbReference type="SMART" id="SM00176">
    <property type="entry name" value="RAN"/>
    <property type="match status" value="1"/>
</dbReference>
<dbReference type="SMART" id="SM00174">
    <property type="entry name" value="RHO"/>
    <property type="match status" value="1"/>
</dbReference>
<keyword evidence="3" id="KW-0342">GTP-binding</keyword>
<dbReference type="GO" id="GO:0005525">
    <property type="term" value="F:GTP binding"/>
    <property type="evidence" value="ECO:0007669"/>
    <property type="project" value="UniProtKB-KW"/>
</dbReference>
<dbReference type="OrthoDB" id="6047969at2759"/>